<dbReference type="OrthoDB" id="409189at2759"/>
<sequence length="580" mass="65072">MCGILGIFGSELSEKDLRSKLIECSKMLRHRGPDWSGYEIISVSEKRKHGIGHERLSIIDPESGAQPLFSRDGQVILSANGEIYNYQELLSDEEPLTGSDCESIIPLYMKKGTDFLNDLRGMFAFFIYDKRDDSFFVARDHVGIIPLYIGWGDDGSVWISSEMKALVQGCRSLRAFPPGHSYSSKTGDFTQWYNPVWRTLKEHPTQRVDLARLRESFTTAVVRRMMTDVPWGVLLSGGLDSSLVASVACRHVRDHPDSGRFSAFPRIHSFSVGLAGSPDIKAAKEVADFLGTVHHSYVYTVQEGLDAIREVVRMIETYDTTTIRASTPMFLMSRKIKAMGVKMVLSGEGADELLGGYLYFHKAPNGQEFFEETRDKVLALHQFDCARANKSTASWGVEARVPFLDVDFIEEAMMTNPEDKMVAPGKIEKYIMRKAFDTPEDVYLPQHILYRQKEQFSDGVGYNWIDELRAKAAEEVTDEQFKHRANRFPRDPPATKEAYLYRKIFEEFFPTPAAAETVPMGKSIACSTARALEWDESFKNRADCSGRAIGGVHDDAYGDEFEVGADGAKKATGVAHATEA</sequence>
<evidence type="ECO:0000313" key="15">
    <source>
        <dbReference type="EMBL" id="CBJ29662.1"/>
    </source>
</evidence>
<dbReference type="GO" id="GO:0006529">
    <property type="term" value="P:asparagine biosynthetic process"/>
    <property type="evidence" value="ECO:0007669"/>
    <property type="project" value="UniProtKB-KW"/>
</dbReference>
<dbReference type="NCBIfam" id="TIGR01536">
    <property type="entry name" value="asn_synth_AEB"/>
    <property type="match status" value="1"/>
</dbReference>
<feature type="binding site" evidence="12">
    <location>
        <position position="272"/>
    </location>
    <ligand>
        <name>ATP</name>
        <dbReference type="ChEBI" id="CHEBI:30616"/>
    </ligand>
</feature>
<gene>
    <name evidence="15" type="primary">AS-B</name>
    <name evidence="15" type="ORF">Esi_0156_0013</name>
</gene>
<evidence type="ECO:0000313" key="16">
    <source>
        <dbReference type="Proteomes" id="UP000002630"/>
    </source>
</evidence>
<dbReference type="Gene3D" id="3.40.50.620">
    <property type="entry name" value="HUPs"/>
    <property type="match status" value="1"/>
</dbReference>
<feature type="binding site" evidence="12">
    <location>
        <position position="100"/>
    </location>
    <ligand>
        <name>L-glutamine</name>
        <dbReference type="ChEBI" id="CHEBI:58359"/>
    </ligand>
</feature>
<dbReference type="GO" id="GO:0005829">
    <property type="term" value="C:cytosol"/>
    <property type="evidence" value="ECO:0007669"/>
    <property type="project" value="TreeGrafter"/>
</dbReference>
<dbReference type="CDD" id="cd01991">
    <property type="entry name" value="Asn_synthase_B_C"/>
    <property type="match status" value="1"/>
</dbReference>
<feature type="site" description="Important for beta-aspartyl-AMP intermediate formation" evidence="13">
    <location>
        <position position="348"/>
    </location>
</feature>
<dbReference type="STRING" id="2880.D7FL91"/>
<evidence type="ECO:0000256" key="11">
    <source>
        <dbReference type="PIRSR" id="PIRSR001589-1"/>
    </source>
</evidence>
<evidence type="ECO:0000256" key="5">
    <source>
        <dbReference type="ARBA" id="ARBA00022741"/>
    </source>
</evidence>
<proteinExistence type="predicted"/>
<keyword evidence="3 15" id="KW-0436">Ligase</keyword>
<dbReference type="SUPFAM" id="SSF52402">
    <property type="entry name" value="Adenine nucleotide alpha hydrolases-like"/>
    <property type="match status" value="1"/>
</dbReference>
<name>D7FL91_ECTSI</name>
<dbReference type="PANTHER" id="PTHR11772:SF2">
    <property type="entry name" value="ASPARAGINE SYNTHETASE [GLUTAMINE-HYDROLYZING]"/>
    <property type="match status" value="1"/>
</dbReference>
<feature type="active site" description="For GATase activity" evidence="11">
    <location>
        <position position="2"/>
    </location>
</feature>
<evidence type="ECO:0000256" key="7">
    <source>
        <dbReference type="ARBA" id="ARBA00022888"/>
    </source>
</evidence>
<keyword evidence="5 10" id="KW-0547">Nucleotide-binding</keyword>
<dbReference type="EC" id="6.3.5.4" evidence="2"/>
<dbReference type="PANTHER" id="PTHR11772">
    <property type="entry name" value="ASPARAGINE SYNTHETASE"/>
    <property type="match status" value="1"/>
</dbReference>
<dbReference type="AlphaFoldDB" id="D7FL91"/>
<dbReference type="InterPro" id="IPR014729">
    <property type="entry name" value="Rossmann-like_a/b/a_fold"/>
</dbReference>
<dbReference type="EMBL" id="FN649760">
    <property type="protein sequence ID" value="CBJ29662.1"/>
    <property type="molecule type" value="Genomic_DNA"/>
</dbReference>
<keyword evidence="7 11" id="KW-0061">Asparagine biosynthesis</keyword>
<dbReference type="eggNOG" id="KOG0571">
    <property type="taxonomic scope" value="Eukaryota"/>
</dbReference>
<dbReference type="InterPro" id="IPR006426">
    <property type="entry name" value="Asn_synth_AEB"/>
</dbReference>
<evidence type="ECO:0000256" key="6">
    <source>
        <dbReference type="ARBA" id="ARBA00022840"/>
    </source>
</evidence>
<dbReference type="InterPro" id="IPR050795">
    <property type="entry name" value="Asn_Synthetase"/>
</dbReference>
<evidence type="ECO:0000256" key="4">
    <source>
        <dbReference type="ARBA" id="ARBA00022605"/>
    </source>
</evidence>
<evidence type="ECO:0000256" key="9">
    <source>
        <dbReference type="ARBA" id="ARBA00048741"/>
    </source>
</evidence>
<accession>D7FL91</accession>
<dbReference type="NCBIfam" id="NF006949">
    <property type="entry name" value="PRK09431.1"/>
    <property type="match status" value="1"/>
</dbReference>
<dbReference type="Proteomes" id="UP000002630">
    <property type="component" value="Unassembled WGS sequence"/>
</dbReference>
<evidence type="ECO:0000256" key="3">
    <source>
        <dbReference type="ARBA" id="ARBA00022598"/>
    </source>
</evidence>
<evidence type="ECO:0000256" key="13">
    <source>
        <dbReference type="PIRSR" id="PIRSR001589-3"/>
    </source>
</evidence>
<keyword evidence="8 11" id="KW-0315">Glutamine amidotransferase</keyword>
<dbReference type="InterPro" id="IPR001962">
    <property type="entry name" value="Asn_synthase"/>
</dbReference>
<evidence type="ECO:0000259" key="14">
    <source>
        <dbReference type="PROSITE" id="PS51278"/>
    </source>
</evidence>
<feature type="binding site" evidence="12">
    <location>
        <begin position="346"/>
        <end position="347"/>
    </location>
    <ligand>
        <name>ATP</name>
        <dbReference type="ChEBI" id="CHEBI:30616"/>
    </ligand>
</feature>
<evidence type="ECO:0000256" key="8">
    <source>
        <dbReference type="ARBA" id="ARBA00022962"/>
    </source>
</evidence>
<dbReference type="GO" id="GO:0004066">
    <property type="term" value="F:asparagine synthase (glutamine-hydrolyzing) activity"/>
    <property type="evidence" value="ECO:0007669"/>
    <property type="project" value="UniProtKB-EC"/>
</dbReference>
<dbReference type="Pfam" id="PF13537">
    <property type="entry name" value="GATase_7"/>
    <property type="match status" value="1"/>
</dbReference>
<dbReference type="CDD" id="cd00712">
    <property type="entry name" value="AsnB"/>
    <property type="match status" value="1"/>
</dbReference>
<dbReference type="InterPro" id="IPR033738">
    <property type="entry name" value="AsnB_N"/>
</dbReference>
<reference evidence="15 16" key="1">
    <citation type="journal article" date="2010" name="Nature">
        <title>The Ectocarpus genome and the independent evolution of multicellularity in brown algae.</title>
        <authorList>
            <person name="Cock J.M."/>
            <person name="Sterck L."/>
            <person name="Rouze P."/>
            <person name="Scornet D."/>
            <person name="Allen A.E."/>
            <person name="Amoutzias G."/>
            <person name="Anthouard V."/>
            <person name="Artiguenave F."/>
            <person name="Aury J.M."/>
            <person name="Badger J.H."/>
            <person name="Beszteri B."/>
            <person name="Billiau K."/>
            <person name="Bonnet E."/>
            <person name="Bothwell J.H."/>
            <person name="Bowler C."/>
            <person name="Boyen C."/>
            <person name="Brownlee C."/>
            <person name="Carrano C.J."/>
            <person name="Charrier B."/>
            <person name="Cho G.Y."/>
            <person name="Coelho S.M."/>
            <person name="Collen J."/>
            <person name="Corre E."/>
            <person name="Da Silva C."/>
            <person name="Delage L."/>
            <person name="Delaroque N."/>
            <person name="Dittami S.M."/>
            <person name="Doulbeau S."/>
            <person name="Elias M."/>
            <person name="Farnham G."/>
            <person name="Gachon C.M."/>
            <person name="Gschloessl B."/>
            <person name="Heesch S."/>
            <person name="Jabbari K."/>
            <person name="Jubin C."/>
            <person name="Kawai H."/>
            <person name="Kimura K."/>
            <person name="Kloareg B."/>
            <person name="Kupper F.C."/>
            <person name="Lang D."/>
            <person name="Le Bail A."/>
            <person name="Leblanc C."/>
            <person name="Lerouge P."/>
            <person name="Lohr M."/>
            <person name="Lopez P.J."/>
            <person name="Martens C."/>
            <person name="Maumus F."/>
            <person name="Michel G."/>
            <person name="Miranda-Saavedra D."/>
            <person name="Morales J."/>
            <person name="Moreau H."/>
            <person name="Motomura T."/>
            <person name="Nagasato C."/>
            <person name="Napoli C.A."/>
            <person name="Nelson D.R."/>
            <person name="Nyvall-Collen P."/>
            <person name="Peters A.F."/>
            <person name="Pommier C."/>
            <person name="Potin P."/>
            <person name="Poulain J."/>
            <person name="Quesneville H."/>
            <person name="Read B."/>
            <person name="Rensing S.A."/>
            <person name="Ritter A."/>
            <person name="Rousvoal S."/>
            <person name="Samanta M."/>
            <person name="Samson G."/>
            <person name="Schroeder D.C."/>
            <person name="Segurens B."/>
            <person name="Strittmatter M."/>
            <person name="Tonon T."/>
            <person name="Tregear J.W."/>
            <person name="Valentin K."/>
            <person name="von Dassow P."/>
            <person name="Yamagishi T."/>
            <person name="Van de Peer Y."/>
            <person name="Wincker P."/>
        </authorList>
    </citation>
    <scope>NUCLEOTIDE SEQUENCE [LARGE SCALE GENOMIC DNA]</scope>
    <source>
        <strain evidence="16">Ec32 / CCAP1310/4</strain>
    </source>
</reference>
<evidence type="ECO:0000256" key="12">
    <source>
        <dbReference type="PIRSR" id="PIRSR001589-2"/>
    </source>
</evidence>
<comment type="catalytic activity">
    <reaction evidence="9">
        <text>L-aspartate + L-glutamine + ATP + H2O = L-asparagine + L-glutamate + AMP + diphosphate + H(+)</text>
        <dbReference type="Rhea" id="RHEA:12228"/>
        <dbReference type="ChEBI" id="CHEBI:15377"/>
        <dbReference type="ChEBI" id="CHEBI:15378"/>
        <dbReference type="ChEBI" id="CHEBI:29985"/>
        <dbReference type="ChEBI" id="CHEBI:29991"/>
        <dbReference type="ChEBI" id="CHEBI:30616"/>
        <dbReference type="ChEBI" id="CHEBI:33019"/>
        <dbReference type="ChEBI" id="CHEBI:58048"/>
        <dbReference type="ChEBI" id="CHEBI:58359"/>
        <dbReference type="ChEBI" id="CHEBI:456215"/>
        <dbReference type="EC" id="6.3.5.4"/>
    </reaction>
</comment>
<dbReference type="FunCoup" id="D7FL91">
    <property type="interactions" value="208"/>
</dbReference>
<keyword evidence="6 10" id="KW-0067">ATP-binding</keyword>
<keyword evidence="4 11" id="KW-0028">Amino-acid biosynthesis</keyword>
<dbReference type="Pfam" id="PF00733">
    <property type="entry name" value="Asn_synthase"/>
    <property type="match status" value="2"/>
</dbReference>
<dbReference type="InterPro" id="IPR029055">
    <property type="entry name" value="Ntn_hydrolases_N"/>
</dbReference>
<dbReference type="InterPro" id="IPR017932">
    <property type="entry name" value="GATase_2_dom"/>
</dbReference>
<evidence type="ECO:0000256" key="1">
    <source>
        <dbReference type="ARBA" id="ARBA00005187"/>
    </source>
</evidence>
<dbReference type="PROSITE" id="PS51278">
    <property type="entry name" value="GATASE_TYPE_2"/>
    <property type="match status" value="1"/>
</dbReference>
<organism evidence="15 16">
    <name type="scientific">Ectocarpus siliculosus</name>
    <name type="common">Brown alga</name>
    <name type="synonym">Conferva siliculosa</name>
    <dbReference type="NCBI Taxonomy" id="2880"/>
    <lineage>
        <taxon>Eukaryota</taxon>
        <taxon>Sar</taxon>
        <taxon>Stramenopiles</taxon>
        <taxon>Ochrophyta</taxon>
        <taxon>PX clade</taxon>
        <taxon>Phaeophyceae</taxon>
        <taxon>Ectocarpales</taxon>
        <taxon>Ectocarpaceae</taxon>
        <taxon>Ectocarpus</taxon>
    </lineage>
</organism>
<dbReference type="InParanoid" id="D7FL91"/>
<evidence type="ECO:0000256" key="2">
    <source>
        <dbReference type="ARBA" id="ARBA00012737"/>
    </source>
</evidence>
<dbReference type="Gene3D" id="3.60.20.10">
    <property type="entry name" value="Glutamine Phosphoribosylpyrophosphate, subunit 1, domain 1"/>
    <property type="match status" value="1"/>
</dbReference>
<dbReference type="SUPFAM" id="SSF56235">
    <property type="entry name" value="N-terminal nucleophile aminohydrolases (Ntn hydrolases)"/>
    <property type="match status" value="1"/>
</dbReference>
<dbReference type="GO" id="GO:0005524">
    <property type="term" value="F:ATP binding"/>
    <property type="evidence" value="ECO:0007669"/>
    <property type="project" value="UniProtKB-KW"/>
</dbReference>
<keyword evidence="16" id="KW-1185">Reference proteome</keyword>
<feature type="domain" description="Glutamine amidotransferase type-2" evidence="14">
    <location>
        <begin position="2"/>
        <end position="187"/>
    </location>
</feature>
<dbReference type="PIRSF" id="PIRSF001589">
    <property type="entry name" value="Asn_synthetase_glu-h"/>
    <property type="match status" value="1"/>
</dbReference>
<comment type="pathway">
    <text evidence="1">Amino-acid biosynthesis; L-asparagine biosynthesis; L-asparagine from L-aspartate (L-Gln route): step 1/1.</text>
</comment>
<feature type="binding site" evidence="12">
    <location>
        <position position="234"/>
    </location>
    <ligand>
        <name>ATP</name>
        <dbReference type="ChEBI" id="CHEBI:30616"/>
    </ligand>
</feature>
<dbReference type="FunFam" id="3.40.50.620:FF:000031">
    <property type="entry name" value="Asparagine synthase B"/>
    <property type="match status" value="1"/>
</dbReference>
<evidence type="ECO:0000256" key="10">
    <source>
        <dbReference type="PIRNR" id="PIRNR001589"/>
    </source>
</evidence>
<protein>
    <recommendedName>
        <fullName evidence="2">asparagine synthase (glutamine-hydrolyzing)</fullName>
        <ecNumber evidence="2">6.3.5.4</ecNumber>
    </recommendedName>
</protein>